<evidence type="ECO:0000256" key="2">
    <source>
        <dbReference type="ARBA" id="ARBA00008333"/>
    </source>
</evidence>
<feature type="transmembrane region" description="Helical" evidence="6">
    <location>
        <begin position="178"/>
        <end position="198"/>
    </location>
</feature>
<organism evidence="8">
    <name type="scientific">freshwater metagenome</name>
    <dbReference type="NCBI Taxonomy" id="449393"/>
    <lineage>
        <taxon>unclassified sequences</taxon>
        <taxon>metagenomes</taxon>
        <taxon>ecological metagenomes</taxon>
    </lineage>
</organism>
<reference evidence="8" key="1">
    <citation type="submission" date="2020-05" db="EMBL/GenBank/DDBJ databases">
        <authorList>
            <person name="Chiriac C."/>
            <person name="Salcher M."/>
            <person name="Ghai R."/>
            <person name="Kavagutti S V."/>
        </authorList>
    </citation>
    <scope>NUCLEOTIDE SEQUENCE</scope>
</reference>
<gene>
    <name evidence="7" type="ORF">UFOPK2359_00730</name>
    <name evidence="8" type="ORF">UFOPK3167_00269</name>
</gene>
<evidence type="ECO:0000256" key="5">
    <source>
        <dbReference type="ARBA" id="ARBA00023136"/>
    </source>
</evidence>
<protein>
    <submittedName>
        <fullName evidence="8">Unannotated protein</fullName>
    </submittedName>
</protein>
<evidence type="ECO:0000256" key="1">
    <source>
        <dbReference type="ARBA" id="ARBA00004141"/>
    </source>
</evidence>
<comment type="similarity">
    <text evidence="2">Belongs to the oxidase-dependent Fe transporter (OFeT) (TC 9.A.10.1) family.</text>
</comment>
<evidence type="ECO:0000256" key="4">
    <source>
        <dbReference type="ARBA" id="ARBA00022989"/>
    </source>
</evidence>
<evidence type="ECO:0000313" key="7">
    <source>
        <dbReference type="EMBL" id="CAB4681563.1"/>
    </source>
</evidence>
<dbReference type="GO" id="GO:0015093">
    <property type="term" value="F:ferrous iron transmembrane transporter activity"/>
    <property type="evidence" value="ECO:0007669"/>
    <property type="project" value="TreeGrafter"/>
</dbReference>
<feature type="transmembrane region" description="Helical" evidence="6">
    <location>
        <begin position="70"/>
        <end position="89"/>
    </location>
</feature>
<dbReference type="GO" id="GO:0033573">
    <property type="term" value="C:high-affinity iron permease complex"/>
    <property type="evidence" value="ECO:0007669"/>
    <property type="project" value="InterPro"/>
</dbReference>
<proteinExistence type="inferred from homology"/>
<dbReference type="PANTHER" id="PTHR31632">
    <property type="entry name" value="IRON TRANSPORTER FTH1"/>
    <property type="match status" value="1"/>
</dbReference>
<keyword evidence="4 6" id="KW-1133">Transmembrane helix</keyword>
<evidence type="ECO:0000256" key="6">
    <source>
        <dbReference type="SAM" id="Phobius"/>
    </source>
</evidence>
<keyword evidence="5 6" id="KW-0472">Membrane</keyword>
<name>A0A6J6ZJQ9_9ZZZZ</name>
<dbReference type="PANTHER" id="PTHR31632:SF2">
    <property type="entry name" value="PLASMA MEMBRANE IRON PERMEASE"/>
    <property type="match status" value="1"/>
</dbReference>
<comment type="subcellular location">
    <subcellularLocation>
        <location evidence="1">Membrane</location>
        <topology evidence="1">Multi-pass membrane protein</topology>
    </subcellularLocation>
</comment>
<sequence length="272" mass="28870">MLSSFIIALREGLEAALIVGIVIAYVQKSNRKPLVIYVWIGVAAAVALSLVLGALLNFTSRTLSDRGSELFAGVTSLLAVILVTGMVFWMKKTARSLRSNLANKVDSAFLAGPLALAGVAFFAVIREGLETSIFVYSNFRSVADPVGSALGLITGFATSITIGYLIFKATLKIDLAKFFTYTGVALIVVAAGVLSYAVHEFQDLGYLPGAESYIFDFSSIIGPHSLVGAFLSGSVGFDANTSWLQAGVYTLFLVTVLGLYLEKKRVKASALA</sequence>
<evidence type="ECO:0000313" key="8">
    <source>
        <dbReference type="EMBL" id="CAB4820723.1"/>
    </source>
</evidence>
<dbReference type="EMBL" id="CAFABF010000006">
    <property type="protein sequence ID" value="CAB4820723.1"/>
    <property type="molecule type" value="Genomic_DNA"/>
</dbReference>
<feature type="transmembrane region" description="Helical" evidence="6">
    <location>
        <begin position="146"/>
        <end position="166"/>
    </location>
</feature>
<feature type="transmembrane region" description="Helical" evidence="6">
    <location>
        <begin position="243"/>
        <end position="261"/>
    </location>
</feature>
<keyword evidence="3 6" id="KW-0812">Transmembrane</keyword>
<accession>A0A6J6ZJQ9</accession>
<dbReference type="Pfam" id="PF03239">
    <property type="entry name" value="FTR1"/>
    <property type="match status" value="1"/>
</dbReference>
<feature type="transmembrane region" description="Helical" evidence="6">
    <location>
        <begin position="6"/>
        <end position="27"/>
    </location>
</feature>
<dbReference type="NCBIfam" id="NF041756">
    <property type="entry name" value="EfeU"/>
    <property type="match status" value="1"/>
</dbReference>
<dbReference type="EMBL" id="CAEZXG010000039">
    <property type="protein sequence ID" value="CAB4681563.1"/>
    <property type="molecule type" value="Genomic_DNA"/>
</dbReference>
<dbReference type="InterPro" id="IPR004923">
    <property type="entry name" value="FTR1/Fip1/EfeU"/>
</dbReference>
<dbReference type="AlphaFoldDB" id="A0A6J6ZJQ9"/>
<feature type="transmembrane region" description="Helical" evidence="6">
    <location>
        <begin position="109"/>
        <end position="126"/>
    </location>
</feature>
<feature type="transmembrane region" description="Helical" evidence="6">
    <location>
        <begin position="34"/>
        <end position="58"/>
    </location>
</feature>
<evidence type="ECO:0000256" key="3">
    <source>
        <dbReference type="ARBA" id="ARBA00022692"/>
    </source>
</evidence>